<comment type="caution">
    <text evidence="1">The sequence shown here is derived from an EMBL/GenBank/DDBJ whole genome shotgun (WGS) entry which is preliminary data.</text>
</comment>
<sequence length="116" mass="12663">MPAVPMPPNSRQVPSCTGQVSKTLVTSDMPELQSLLLRKRNLVSTERTVQAGLPCEEMDDLLQALTKPNGAGEPTPTTARLRRDVVPHRKATYLDTVGQIKLGIPIVNQPPREAKV</sequence>
<dbReference type="EMBL" id="JAPWDQ010000004">
    <property type="protein sequence ID" value="KAJ5488803.1"/>
    <property type="molecule type" value="Genomic_DNA"/>
</dbReference>
<dbReference type="Proteomes" id="UP001148312">
    <property type="component" value="Unassembled WGS sequence"/>
</dbReference>
<dbReference type="AlphaFoldDB" id="A0A9X0BXX9"/>
<reference evidence="1" key="2">
    <citation type="journal article" date="2023" name="IMA Fungus">
        <title>Comparative genomic study of the Penicillium genus elucidates a diverse pangenome and 15 lateral gene transfer events.</title>
        <authorList>
            <person name="Petersen C."/>
            <person name="Sorensen T."/>
            <person name="Nielsen M.R."/>
            <person name="Sondergaard T.E."/>
            <person name="Sorensen J.L."/>
            <person name="Fitzpatrick D.A."/>
            <person name="Frisvad J.C."/>
            <person name="Nielsen K.L."/>
        </authorList>
    </citation>
    <scope>NUCLEOTIDE SEQUENCE</scope>
    <source>
        <strain evidence="1">IBT 30728</strain>
    </source>
</reference>
<keyword evidence="2" id="KW-1185">Reference proteome</keyword>
<dbReference type="GeneID" id="81623544"/>
<reference evidence="1" key="1">
    <citation type="submission" date="2022-12" db="EMBL/GenBank/DDBJ databases">
        <authorList>
            <person name="Petersen C."/>
        </authorList>
    </citation>
    <scope>NUCLEOTIDE SEQUENCE</scope>
    <source>
        <strain evidence="1">IBT 30728</strain>
    </source>
</reference>
<gene>
    <name evidence="1" type="ORF">N7539_003693</name>
</gene>
<dbReference type="RefSeq" id="XP_056790836.1">
    <property type="nucleotide sequence ID" value="XM_056933295.1"/>
</dbReference>
<evidence type="ECO:0000313" key="1">
    <source>
        <dbReference type="EMBL" id="KAJ5488803.1"/>
    </source>
</evidence>
<name>A0A9X0BXX9_9EURO</name>
<organism evidence="1 2">
    <name type="scientific">Penicillium diatomitis</name>
    <dbReference type="NCBI Taxonomy" id="2819901"/>
    <lineage>
        <taxon>Eukaryota</taxon>
        <taxon>Fungi</taxon>
        <taxon>Dikarya</taxon>
        <taxon>Ascomycota</taxon>
        <taxon>Pezizomycotina</taxon>
        <taxon>Eurotiomycetes</taxon>
        <taxon>Eurotiomycetidae</taxon>
        <taxon>Eurotiales</taxon>
        <taxon>Aspergillaceae</taxon>
        <taxon>Penicillium</taxon>
    </lineage>
</organism>
<evidence type="ECO:0000313" key="2">
    <source>
        <dbReference type="Proteomes" id="UP001148312"/>
    </source>
</evidence>
<proteinExistence type="predicted"/>
<accession>A0A9X0BXX9</accession>
<protein>
    <submittedName>
        <fullName evidence="1">Uncharacterized protein</fullName>
    </submittedName>
</protein>